<name>A0A1H3BWZ6_9PSEU</name>
<dbReference type="InterPro" id="IPR041127">
    <property type="entry name" value="PET_hydrolase/cutinase-like"/>
</dbReference>
<dbReference type="EMBL" id="FNOK01000011">
    <property type="protein sequence ID" value="SDX45729.1"/>
    <property type="molecule type" value="Genomic_DNA"/>
</dbReference>
<dbReference type="GO" id="GO:0016787">
    <property type="term" value="F:hydrolase activity"/>
    <property type="evidence" value="ECO:0007669"/>
    <property type="project" value="UniProtKB-KW"/>
</dbReference>
<dbReference type="AlphaFoldDB" id="A0A1H3BWZ6"/>
<organism evidence="2 3">
    <name type="scientific">Saccharopolyspora shandongensis</name>
    <dbReference type="NCBI Taxonomy" id="418495"/>
    <lineage>
        <taxon>Bacteria</taxon>
        <taxon>Bacillati</taxon>
        <taxon>Actinomycetota</taxon>
        <taxon>Actinomycetes</taxon>
        <taxon>Pseudonocardiales</taxon>
        <taxon>Pseudonocardiaceae</taxon>
        <taxon>Saccharopolyspora</taxon>
    </lineage>
</organism>
<protein>
    <submittedName>
        <fullName evidence="2">Dienelactone hydrolase</fullName>
    </submittedName>
</protein>
<dbReference type="Pfam" id="PF12740">
    <property type="entry name" value="PETase"/>
    <property type="match status" value="1"/>
</dbReference>
<gene>
    <name evidence="2" type="ORF">SAMN05216215_101174</name>
</gene>
<dbReference type="PANTHER" id="PTHR33428">
    <property type="entry name" value="CHLOROPHYLLASE-2, CHLOROPLASTIC"/>
    <property type="match status" value="1"/>
</dbReference>
<reference evidence="3" key="1">
    <citation type="submission" date="2016-10" db="EMBL/GenBank/DDBJ databases">
        <authorList>
            <person name="Varghese N."/>
            <person name="Submissions S."/>
        </authorList>
    </citation>
    <scope>NUCLEOTIDE SEQUENCE [LARGE SCALE GENOMIC DNA]</scope>
    <source>
        <strain evidence="3">CGMCC 4.3530</strain>
    </source>
</reference>
<evidence type="ECO:0000313" key="2">
    <source>
        <dbReference type="EMBL" id="SDX45729.1"/>
    </source>
</evidence>
<keyword evidence="2" id="KW-0378">Hydrolase</keyword>
<proteinExistence type="predicted"/>
<evidence type="ECO:0000259" key="1">
    <source>
        <dbReference type="Pfam" id="PF12740"/>
    </source>
</evidence>
<dbReference type="PANTHER" id="PTHR33428:SF14">
    <property type="entry name" value="CARBOXYLESTERASE TYPE B DOMAIN-CONTAINING PROTEIN"/>
    <property type="match status" value="1"/>
</dbReference>
<dbReference type="OrthoDB" id="4772420at2"/>
<dbReference type="SUPFAM" id="SSF53474">
    <property type="entry name" value="alpha/beta-Hydrolases"/>
    <property type="match status" value="1"/>
</dbReference>
<accession>A0A1H3BWZ6</accession>
<keyword evidence="3" id="KW-1185">Reference proteome</keyword>
<sequence length="281" mass="29594">MLTMARTAKKAPSAKNAFEELSRRGPHDVLHGDLALVGLPGIVCTPRSGLGLPAIAFGHGWLQPPRRYLGLLRHLASWGIVVAAPGSQRGAFASHRLFAGDLRTALDICVGVRLGEGEISVDEKRLGVAGHAMGGGCAVLAAADDPRIRSVATLAAAETMPSAFETASRVEVPGLHIAAGQDLLAPPVANAEPIARAWGGPVQLRTVKKASHLGFTEGRHWTQLVLHGKPEYATQRVTKALLTAFFLRTLTGDRRGEALLTADIGGSHIDHEHSRGDLAAT</sequence>
<dbReference type="STRING" id="418495.SAMN05216215_101174"/>
<dbReference type="InterPro" id="IPR029058">
    <property type="entry name" value="AB_hydrolase_fold"/>
</dbReference>
<feature type="domain" description="PET hydrolase/cutinase-like" evidence="1">
    <location>
        <begin position="99"/>
        <end position="195"/>
    </location>
</feature>
<dbReference type="Gene3D" id="3.40.50.1820">
    <property type="entry name" value="alpha/beta hydrolase"/>
    <property type="match status" value="1"/>
</dbReference>
<dbReference type="Proteomes" id="UP000199529">
    <property type="component" value="Unassembled WGS sequence"/>
</dbReference>
<evidence type="ECO:0000313" key="3">
    <source>
        <dbReference type="Proteomes" id="UP000199529"/>
    </source>
</evidence>